<sequence>MGLARIYSTFFGIVLGMGIFVLFSTILSPELQTPETLSLISDTFAKVLIGSSVYLIFILALLVPMNGGINVSLPKSALGTVFQTLALACILILFLLSVFLWLTEKSYIFIHTDSAFTLIKKLALYSEIQGSLLFVFVSSHLPTIIILSIGFIIYKMLFADIMNTLIASLIENIKKRKTAPWESHDDEWHKEHENYNHWSEEYEEEHGGHGWHRHH</sequence>
<accession>K1XJD3</accession>
<evidence type="ECO:0000313" key="2">
    <source>
        <dbReference type="EMBL" id="EKD30475.1"/>
    </source>
</evidence>
<reference evidence="2" key="1">
    <citation type="journal article" date="2012" name="Science">
        <title>Fermentation, hydrogen, and sulfur metabolism in multiple uncultivated bacterial phyla.</title>
        <authorList>
            <person name="Wrighton K.C."/>
            <person name="Thomas B.C."/>
            <person name="Sharon I."/>
            <person name="Miller C.S."/>
            <person name="Castelle C.J."/>
            <person name="VerBerkmoes N.C."/>
            <person name="Wilkins M.J."/>
            <person name="Hettich R.L."/>
            <person name="Lipton M.S."/>
            <person name="Williams K.H."/>
            <person name="Long P.E."/>
            <person name="Banfield J.F."/>
        </authorList>
    </citation>
    <scope>NUCLEOTIDE SEQUENCE [LARGE SCALE GENOMIC DNA]</scope>
</reference>
<keyword evidence="1" id="KW-0812">Transmembrane</keyword>
<organism evidence="2">
    <name type="scientific">uncultured bacterium</name>
    <name type="common">gcode 4</name>
    <dbReference type="NCBI Taxonomy" id="1234023"/>
    <lineage>
        <taxon>Bacteria</taxon>
        <taxon>environmental samples</taxon>
    </lineage>
</organism>
<feature type="transmembrane region" description="Helical" evidence="1">
    <location>
        <begin position="132"/>
        <end position="154"/>
    </location>
</feature>
<keyword evidence="1" id="KW-0472">Membrane</keyword>
<name>K1XJD3_9BACT</name>
<feature type="transmembrane region" description="Helical" evidence="1">
    <location>
        <begin position="77"/>
        <end position="102"/>
    </location>
</feature>
<evidence type="ECO:0000256" key="1">
    <source>
        <dbReference type="SAM" id="Phobius"/>
    </source>
</evidence>
<feature type="transmembrane region" description="Helical" evidence="1">
    <location>
        <begin position="7"/>
        <end position="27"/>
    </location>
</feature>
<feature type="transmembrane region" description="Helical" evidence="1">
    <location>
        <begin position="47"/>
        <end position="65"/>
    </location>
</feature>
<gene>
    <name evidence="2" type="ORF">ACD_78C00045G0001</name>
</gene>
<dbReference type="EMBL" id="AMFJ01034045">
    <property type="protein sequence ID" value="EKD30475.1"/>
    <property type="molecule type" value="Genomic_DNA"/>
</dbReference>
<dbReference type="AlphaFoldDB" id="K1XJD3"/>
<proteinExistence type="predicted"/>
<comment type="caution">
    <text evidence="2">The sequence shown here is derived from an EMBL/GenBank/DDBJ whole genome shotgun (WGS) entry which is preliminary data.</text>
</comment>
<keyword evidence="1" id="KW-1133">Transmembrane helix</keyword>
<protein>
    <submittedName>
        <fullName evidence="2">Uncharacterized protein</fullName>
    </submittedName>
</protein>